<dbReference type="Proteomes" id="UP000019277">
    <property type="component" value="Unassembled WGS sequence"/>
</dbReference>
<accession>W7IEK2</accession>
<evidence type="ECO:0000313" key="2">
    <source>
        <dbReference type="Proteomes" id="UP000019277"/>
    </source>
</evidence>
<protein>
    <submittedName>
        <fullName evidence="1">Uncharacterized protein</fullName>
    </submittedName>
</protein>
<sequence>MTIDLENWCALADLADGQRVVVEAGGPQSPWVRWRRPVVYLDQNLWVRLTQAVHTPHKVSETELAAAAQVFEWGRTLRVVFPLSTGHLAEIGPARIEYRRTLVPTMLHLSRGWQMRDINGVRADELRGMFSMIGGAEHPGRFAASNVMTLDEGALLAASTSAENPLAPGDGQVHRFVAWITAHYGAMLDLEAVDNTRGTGLAAQWAAMYQEFATLLHTNPAARANSRKLILRRQLMDYARQVEHAIDTAGVDPTLATAWLGSDNAPDNFSALPFAGTLYEAVHARVRNPGDAWNAHDFVDMHYLSCASAYANIVVCEKKAADYLTRAWRRRTGGAKLFTSLAALVDNLNPPPVPAIIATPPPTQYHS</sequence>
<keyword evidence="2" id="KW-1185">Reference proteome</keyword>
<gene>
    <name evidence="1" type="ORF">UO65_5442</name>
</gene>
<dbReference type="EMBL" id="AYXG01000210">
    <property type="protein sequence ID" value="EWC59285.1"/>
    <property type="molecule type" value="Genomic_DNA"/>
</dbReference>
<evidence type="ECO:0000313" key="1">
    <source>
        <dbReference type="EMBL" id="EWC59285.1"/>
    </source>
</evidence>
<organism evidence="1 2">
    <name type="scientific">Actinokineospora spheciospongiae</name>
    <dbReference type="NCBI Taxonomy" id="909613"/>
    <lineage>
        <taxon>Bacteria</taxon>
        <taxon>Bacillati</taxon>
        <taxon>Actinomycetota</taxon>
        <taxon>Actinomycetes</taxon>
        <taxon>Pseudonocardiales</taxon>
        <taxon>Pseudonocardiaceae</taxon>
        <taxon>Actinokineospora</taxon>
    </lineage>
</organism>
<reference evidence="1 2" key="1">
    <citation type="journal article" date="2014" name="Genome Announc.">
        <title>Draft Genome Sequence of the Antitrypanosomally Active Sponge-Associated Bacterium Actinokineospora sp. Strain EG49.</title>
        <authorList>
            <person name="Harjes J."/>
            <person name="Ryu T."/>
            <person name="Abdelmohsen U.R."/>
            <person name="Moitinho-Silva L."/>
            <person name="Horn H."/>
            <person name="Ravasi T."/>
            <person name="Hentschel U."/>
        </authorList>
    </citation>
    <scope>NUCLEOTIDE SEQUENCE [LARGE SCALE GENOMIC DNA]</scope>
    <source>
        <strain evidence="1 2">EG49</strain>
    </source>
</reference>
<dbReference type="AlphaFoldDB" id="W7IEK2"/>
<name>W7IEK2_9PSEU</name>
<dbReference type="eggNOG" id="ENOG5032Q21">
    <property type="taxonomic scope" value="Bacteria"/>
</dbReference>
<comment type="caution">
    <text evidence="1">The sequence shown here is derived from an EMBL/GenBank/DDBJ whole genome shotgun (WGS) entry which is preliminary data.</text>
</comment>
<proteinExistence type="predicted"/>